<dbReference type="Proteomes" id="UP000000580">
    <property type="component" value="Chromosome"/>
</dbReference>
<dbReference type="InterPro" id="IPR010618">
    <property type="entry name" value="RPF"/>
</dbReference>
<dbReference type="EMBL" id="AE016958">
    <property type="protein sequence ID" value="AAS03924.1"/>
    <property type="molecule type" value="Genomic_DNA"/>
</dbReference>
<dbReference type="CDD" id="cd13925">
    <property type="entry name" value="RPF"/>
    <property type="match status" value="1"/>
</dbReference>
<dbReference type="eggNOG" id="COG1652">
    <property type="taxonomic scope" value="Bacteria"/>
</dbReference>
<dbReference type="GO" id="GO:0016787">
    <property type="term" value="F:hydrolase activity"/>
    <property type="evidence" value="ECO:0007669"/>
    <property type="project" value="UniProtKB-KW"/>
</dbReference>
<dbReference type="GO" id="GO:0009372">
    <property type="term" value="P:quorum sensing"/>
    <property type="evidence" value="ECO:0007669"/>
    <property type="project" value="UniProtKB-ARBA"/>
</dbReference>
<dbReference type="GO" id="GO:0042127">
    <property type="term" value="P:regulation of cell population proliferation"/>
    <property type="evidence" value="ECO:0007669"/>
    <property type="project" value="UniProtKB-ARBA"/>
</dbReference>
<evidence type="ECO:0000313" key="4">
    <source>
        <dbReference type="EMBL" id="AAS03924.1"/>
    </source>
</evidence>
<dbReference type="KEGG" id="mpa:MAP_1607c"/>
<dbReference type="GO" id="GO:0010628">
    <property type="term" value="P:positive regulation of gene expression"/>
    <property type="evidence" value="ECO:0007669"/>
    <property type="project" value="UniProtKB-ARBA"/>
</dbReference>
<dbReference type="InterPro" id="IPR023346">
    <property type="entry name" value="Lysozyme-like_dom_sf"/>
</dbReference>
<evidence type="ECO:0000259" key="3">
    <source>
        <dbReference type="Pfam" id="PF06737"/>
    </source>
</evidence>
<accession>Q73ZJ6</accession>
<comment type="similarity">
    <text evidence="1">Belongs to the transglycosylase family. Rpf subfamily.</text>
</comment>
<dbReference type="Gene3D" id="1.10.530.10">
    <property type="match status" value="1"/>
</dbReference>
<keyword evidence="2" id="KW-0378">Hydrolase</keyword>
<dbReference type="STRING" id="262316.MAP_1607c"/>
<dbReference type="NCBIfam" id="NF046107">
    <property type="entry name" value="ResusProRpfC"/>
    <property type="match status" value="1"/>
</dbReference>
<dbReference type="GO" id="GO:0005576">
    <property type="term" value="C:extracellular region"/>
    <property type="evidence" value="ECO:0007669"/>
    <property type="project" value="UniProtKB-ARBA"/>
</dbReference>
<gene>
    <name evidence="4" type="ordered locus">MAP_1607c</name>
</gene>
<evidence type="ECO:0000256" key="1">
    <source>
        <dbReference type="ARBA" id="ARBA00010830"/>
    </source>
</evidence>
<sequence length="170" mass="18032">MFSPAEMAVFADRRHISRHFRIGNALATRAEILDMTNLCKLLVKSVVVGGFVAASMASSTGVVSAEPTPNWDAIAQCESGGNWHANTGNGEYGGLQFKPATWARYGGVGNPAAASREQQIAVANRVFAEEGVEPWPKCGAQSGLPIGWYSHPAQGIKQIINGLIQAAVPR</sequence>
<evidence type="ECO:0000256" key="2">
    <source>
        <dbReference type="ARBA" id="ARBA00022801"/>
    </source>
</evidence>
<dbReference type="SUPFAM" id="SSF53955">
    <property type="entry name" value="Lysozyme-like"/>
    <property type="match status" value="1"/>
</dbReference>
<feature type="domain" description="Resuscitation-promoting factor core lysozyme-like" evidence="3">
    <location>
        <begin position="68"/>
        <end position="138"/>
    </location>
</feature>
<dbReference type="GO" id="GO:0010629">
    <property type="term" value="P:negative regulation of gene expression"/>
    <property type="evidence" value="ECO:0007669"/>
    <property type="project" value="UniProtKB-ARBA"/>
</dbReference>
<name>Q73ZJ6_MYCPA</name>
<dbReference type="AlphaFoldDB" id="Q73ZJ6"/>
<organism evidence="4 5">
    <name type="scientific">Mycolicibacterium paratuberculosis (strain ATCC BAA-968 / K-10)</name>
    <name type="common">Mycobacterium paratuberculosis</name>
    <dbReference type="NCBI Taxonomy" id="262316"/>
    <lineage>
        <taxon>Bacteria</taxon>
        <taxon>Bacillati</taxon>
        <taxon>Actinomycetota</taxon>
        <taxon>Actinomycetes</taxon>
        <taxon>Mycobacteriales</taxon>
        <taxon>Mycobacteriaceae</taxon>
        <taxon>Mycobacterium</taxon>
        <taxon>Mycobacterium avium complex (MAC)</taxon>
    </lineage>
</organism>
<evidence type="ECO:0000313" key="5">
    <source>
        <dbReference type="Proteomes" id="UP000000580"/>
    </source>
</evidence>
<keyword evidence="5" id="KW-1185">Reference proteome</keyword>
<dbReference type="HOGENOM" id="CLU_123842_1_0_11"/>
<proteinExistence type="inferred from homology"/>
<reference evidence="4 5" key="1">
    <citation type="journal article" date="2005" name="Proc. Natl. Acad. Sci. U.S.A.">
        <title>The complete genome sequence of Mycobacterium avium subspecies paratuberculosis.</title>
        <authorList>
            <person name="Li L."/>
            <person name="Bannantine J.P."/>
            <person name="Zhang Q."/>
            <person name="Amonsin A."/>
            <person name="May B.J."/>
            <person name="Alt D."/>
            <person name="Banerji N."/>
            <person name="Kanjilal S."/>
            <person name="Kapur V."/>
        </authorList>
    </citation>
    <scope>NUCLEOTIDE SEQUENCE [LARGE SCALE GENOMIC DNA]</scope>
    <source>
        <strain evidence="5">ATCC BAA-968 / K-10</strain>
    </source>
</reference>
<dbReference type="FunFam" id="1.10.530.10:FF:000025">
    <property type="entry name" value="Resuscitation-promoting factor RpfC"/>
    <property type="match status" value="1"/>
</dbReference>
<protein>
    <recommendedName>
        <fullName evidence="3">Resuscitation-promoting factor core lysozyme-like domain-containing protein</fullName>
    </recommendedName>
</protein>
<dbReference type="Pfam" id="PF06737">
    <property type="entry name" value="Transglycosylas"/>
    <property type="match status" value="1"/>
</dbReference>